<dbReference type="Pfam" id="PF04143">
    <property type="entry name" value="Sulf_transp"/>
    <property type="match status" value="1"/>
</dbReference>
<feature type="transmembrane region" description="Helical" evidence="9">
    <location>
        <begin position="118"/>
        <end position="139"/>
    </location>
</feature>
<evidence type="ECO:0000256" key="1">
    <source>
        <dbReference type="ARBA" id="ARBA00004429"/>
    </source>
</evidence>
<dbReference type="OrthoDB" id="9814020at2"/>
<comment type="caution">
    <text evidence="10">The sequence shown here is derived from an EMBL/GenBank/DDBJ whole genome shotgun (WGS) entry which is preliminary data.</text>
</comment>
<protein>
    <submittedName>
        <fullName evidence="10">YeeE/YedE family protein</fullName>
    </submittedName>
</protein>
<evidence type="ECO:0000256" key="9">
    <source>
        <dbReference type="SAM" id="Phobius"/>
    </source>
</evidence>
<evidence type="ECO:0000256" key="5">
    <source>
        <dbReference type="ARBA" id="ARBA00022692"/>
    </source>
</evidence>
<sequence length="141" mass="14215">MENFTPFTSLAGGALIGLSAGLYIVLNGRIAGISGVIGGLINGTAKQKAERLAFIAGLVIGPVILALVSGYRPPITVDANLPVLVLAGLLVGYGTSLGSGCTSGHGICGLARFSPRSLAATLAFMGTGLLTTFVMRHLIGF</sequence>
<evidence type="ECO:0000256" key="2">
    <source>
        <dbReference type="ARBA" id="ARBA00022448"/>
    </source>
</evidence>
<dbReference type="GO" id="GO:0005886">
    <property type="term" value="C:plasma membrane"/>
    <property type="evidence" value="ECO:0007669"/>
    <property type="project" value="UniProtKB-SubCell"/>
</dbReference>
<comment type="subcellular location">
    <subcellularLocation>
        <location evidence="1">Cell inner membrane</location>
        <topology evidence="1">Multi-pass membrane protein</topology>
    </subcellularLocation>
</comment>
<accession>A0A2N3KWF9</accession>
<feature type="transmembrane region" description="Helical" evidence="9">
    <location>
        <begin position="52"/>
        <end position="71"/>
    </location>
</feature>
<dbReference type="EMBL" id="NWTK01000004">
    <property type="protein sequence ID" value="PKR54813.1"/>
    <property type="molecule type" value="Genomic_DNA"/>
</dbReference>
<dbReference type="RefSeq" id="WP_101265586.1">
    <property type="nucleotide sequence ID" value="NZ_NWTK01000004.1"/>
</dbReference>
<evidence type="ECO:0000313" key="10">
    <source>
        <dbReference type="EMBL" id="PKR54813.1"/>
    </source>
</evidence>
<organism evidence="10 11">
    <name type="scientific">Thalassospira marina</name>
    <dbReference type="NCBI Taxonomy" id="2048283"/>
    <lineage>
        <taxon>Bacteria</taxon>
        <taxon>Pseudomonadati</taxon>
        <taxon>Pseudomonadota</taxon>
        <taxon>Alphaproteobacteria</taxon>
        <taxon>Rhodospirillales</taxon>
        <taxon>Thalassospiraceae</taxon>
        <taxon>Thalassospira</taxon>
    </lineage>
</organism>
<proteinExistence type="inferred from homology"/>
<keyword evidence="4" id="KW-0997">Cell inner membrane</keyword>
<dbReference type="AlphaFoldDB" id="A0A2N3KWF9"/>
<evidence type="ECO:0000256" key="4">
    <source>
        <dbReference type="ARBA" id="ARBA00022519"/>
    </source>
</evidence>
<dbReference type="PANTHER" id="PTHR30574:SF1">
    <property type="entry name" value="SULPHUR TRANSPORT DOMAIN-CONTAINING PROTEIN"/>
    <property type="match status" value="1"/>
</dbReference>
<dbReference type="Proteomes" id="UP000233597">
    <property type="component" value="Unassembled WGS sequence"/>
</dbReference>
<feature type="transmembrane region" description="Helical" evidence="9">
    <location>
        <begin position="83"/>
        <end position="111"/>
    </location>
</feature>
<keyword evidence="2" id="KW-0813">Transport</keyword>
<gene>
    <name evidence="10" type="ORF">COO20_08770</name>
</gene>
<evidence type="ECO:0000256" key="3">
    <source>
        <dbReference type="ARBA" id="ARBA00022475"/>
    </source>
</evidence>
<reference evidence="10 11" key="1">
    <citation type="submission" date="2017-09" db="EMBL/GenBank/DDBJ databases">
        <title>Biodiversity and function of Thalassospira species in the particle-attached aromatic-hydrocarbon-degrading consortia from the surface seawater of the South China Sea.</title>
        <authorList>
            <person name="Dong C."/>
            <person name="Liu R."/>
            <person name="Shao Z."/>
        </authorList>
    </citation>
    <scope>NUCLEOTIDE SEQUENCE [LARGE SCALE GENOMIC DNA]</scope>
    <source>
        <strain evidence="10 11">CSC1P2</strain>
    </source>
</reference>
<name>A0A2N3KWF9_9PROT</name>
<dbReference type="PANTHER" id="PTHR30574">
    <property type="entry name" value="INNER MEMBRANE PROTEIN YEDE"/>
    <property type="match status" value="1"/>
</dbReference>
<keyword evidence="3" id="KW-1003">Cell membrane</keyword>
<evidence type="ECO:0000256" key="8">
    <source>
        <dbReference type="ARBA" id="ARBA00035655"/>
    </source>
</evidence>
<comment type="similarity">
    <text evidence="8">Belongs to the TsuA/YedE (TC 9.B.102) family.</text>
</comment>
<keyword evidence="6 9" id="KW-1133">Transmembrane helix</keyword>
<keyword evidence="7 9" id="KW-0472">Membrane</keyword>
<evidence type="ECO:0000256" key="7">
    <source>
        <dbReference type="ARBA" id="ARBA00023136"/>
    </source>
</evidence>
<evidence type="ECO:0000313" key="11">
    <source>
        <dbReference type="Proteomes" id="UP000233597"/>
    </source>
</evidence>
<evidence type="ECO:0000256" key="6">
    <source>
        <dbReference type="ARBA" id="ARBA00022989"/>
    </source>
</evidence>
<dbReference type="InterPro" id="IPR007272">
    <property type="entry name" value="Sulf_transp_TsuA/YedE"/>
</dbReference>
<keyword evidence="5 9" id="KW-0812">Transmembrane</keyword>